<evidence type="ECO:0000313" key="2">
    <source>
        <dbReference type="Proteomes" id="UP001405405"/>
    </source>
</evidence>
<reference evidence="1 2" key="1">
    <citation type="submission" date="2023-12" db="EMBL/GenBank/DDBJ databases">
        <title>Chromobacterium sp. strain TRC.1.1.SA producing antimicrobial pigment.</title>
        <authorList>
            <person name="Verma N."/>
            <person name="Choksket S."/>
            <person name="Pinnaka A.K."/>
            <person name="Korpole S."/>
        </authorList>
    </citation>
    <scope>NUCLEOTIDE SEQUENCE [LARGE SCALE GENOMIC DNA]</scope>
    <source>
        <strain evidence="1 2">TRC1.1.SA</strain>
    </source>
</reference>
<protein>
    <submittedName>
        <fullName evidence="1">DUF6731 family protein</fullName>
    </submittedName>
</protein>
<name>A0ABV0CHP1_9NEIS</name>
<dbReference type="Pfam" id="PF20505">
    <property type="entry name" value="DUF6731"/>
    <property type="match status" value="1"/>
</dbReference>
<dbReference type="InterPro" id="IPR046618">
    <property type="entry name" value="DUF6731"/>
</dbReference>
<accession>A0ABV0CHP1</accession>
<dbReference type="EMBL" id="JAYFSJ010000004">
    <property type="protein sequence ID" value="MEN7430398.1"/>
    <property type="molecule type" value="Genomic_DNA"/>
</dbReference>
<keyword evidence="2" id="KW-1185">Reference proteome</keyword>
<evidence type="ECO:0000313" key="1">
    <source>
        <dbReference type="EMBL" id="MEN7430398.1"/>
    </source>
</evidence>
<proteinExistence type="predicted"/>
<comment type="caution">
    <text evidence="1">The sequence shown here is derived from an EMBL/GenBank/DDBJ whole genome shotgun (WGS) entry which is preliminary data.</text>
</comment>
<sequence length="295" mass="32826">MKTKTYTIRYYIPRVGADGKRGTVAATLDKVATMPEGVGLVREAGSMVHQVRIHNINAEKTEYRAAFVRFRDELPLVGKRSSSTETPPKLDDDDEIIEKNHFTLFVDESGVEVIAYQVSMEGSDVAALARYFTFAGGGEHNVSFDEVLTGDALEKMKKGILKAVEFEIAKPRKKTYAPDPNDTWTSEAMQFMSSTGATRFRAKIMTTSKQKGLLANIKDQIGLLLQSTQTKKLKVKLSEVDHPIDLFADRVFDKVTIELHQGRPDSTQMFTEIATVKKANTGLEPYLVKGNEALD</sequence>
<gene>
    <name evidence="1" type="ORF">VA599_06540</name>
</gene>
<organism evidence="1 2">
    <name type="scientific">Chromobacterium indicum</name>
    <dbReference type="NCBI Taxonomy" id="3110228"/>
    <lineage>
        <taxon>Bacteria</taxon>
        <taxon>Pseudomonadati</taxon>
        <taxon>Pseudomonadota</taxon>
        <taxon>Betaproteobacteria</taxon>
        <taxon>Neisseriales</taxon>
        <taxon>Chromobacteriaceae</taxon>
        <taxon>Chromobacterium</taxon>
    </lineage>
</organism>
<dbReference type="RefSeq" id="WP_346788014.1">
    <property type="nucleotide sequence ID" value="NZ_JAYFSJ010000004.1"/>
</dbReference>
<dbReference type="Proteomes" id="UP001405405">
    <property type="component" value="Unassembled WGS sequence"/>
</dbReference>